<sequence length="355" mass="40914">MPQSTEISPIETFFRKKVRKDKKIVNAYLLLHSNKTGLHLNLAEGPGENNKPNPLQPVYMASVGKLFTSVIVAILHEKGELSFEDHISHYLDSELMDGLHIYKKNNYSREIQIRHLLNQTSGLPDNFYPLFDKLLANHSLDINPRKAVEWAKKNLKPQNVPGKKSYYTDTNYHLLGLIVEKICGEPFHAVMKRLIFAPLNMMNSYMLHYSKPLKTSVYKEAGFYFDQTRLNEIKGFAGLDFSGGGVVAPMEDSLKFMKALTSYKLISENTFEIMINDKARLYPGWDYGYGIWQVRPIPILLPSKYQSWGVLGATGAFMFYHPELDAYIIGSFNHQAWQRKCVRFMFKVMDKLRKQ</sequence>
<dbReference type="EMBL" id="JAKLWS010000049">
    <property type="protein sequence ID" value="MCG2590915.1"/>
    <property type="molecule type" value="Genomic_DNA"/>
</dbReference>
<dbReference type="Proteomes" id="UP001165366">
    <property type="component" value="Unassembled WGS sequence"/>
</dbReference>
<dbReference type="Pfam" id="PF00144">
    <property type="entry name" value="Beta-lactamase"/>
    <property type="match status" value="1"/>
</dbReference>
<accession>A0ABS9KJ81</accession>
<dbReference type="Gene3D" id="3.40.710.10">
    <property type="entry name" value="DD-peptidase/beta-lactamase superfamily"/>
    <property type="match status" value="1"/>
</dbReference>
<dbReference type="InterPro" id="IPR050789">
    <property type="entry name" value="Diverse_Enzym_Activities"/>
</dbReference>
<dbReference type="RefSeq" id="WP_237856432.1">
    <property type="nucleotide sequence ID" value="NZ_JAKLWS010000049.1"/>
</dbReference>
<dbReference type="InterPro" id="IPR001466">
    <property type="entry name" value="Beta-lactam-related"/>
</dbReference>
<organism evidence="2 3">
    <name type="scientific">Rhodohalobacter sulfatireducens</name>
    <dbReference type="NCBI Taxonomy" id="2911366"/>
    <lineage>
        <taxon>Bacteria</taxon>
        <taxon>Pseudomonadati</taxon>
        <taxon>Balneolota</taxon>
        <taxon>Balneolia</taxon>
        <taxon>Balneolales</taxon>
        <taxon>Balneolaceae</taxon>
        <taxon>Rhodohalobacter</taxon>
    </lineage>
</organism>
<gene>
    <name evidence="2" type="ORF">L6773_20260</name>
</gene>
<dbReference type="PANTHER" id="PTHR43283">
    <property type="entry name" value="BETA-LACTAMASE-RELATED"/>
    <property type="match status" value="1"/>
</dbReference>
<protein>
    <submittedName>
        <fullName evidence="2">Beta-lactamase family protein</fullName>
    </submittedName>
</protein>
<dbReference type="InterPro" id="IPR012338">
    <property type="entry name" value="Beta-lactam/transpept-like"/>
</dbReference>
<dbReference type="SUPFAM" id="SSF56601">
    <property type="entry name" value="beta-lactamase/transpeptidase-like"/>
    <property type="match status" value="1"/>
</dbReference>
<keyword evidence="3" id="KW-1185">Reference proteome</keyword>
<reference evidence="2" key="1">
    <citation type="submission" date="2022-01" db="EMBL/GenBank/DDBJ databases">
        <authorList>
            <person name="Wang Y."/>
        </authorList>
    </citation>
    <scope>NUCLEOTIDE SEQUENCE</scope>
    <source>
        <strain evidence="2">WB101</strain>
    </source>
</reference>
<comment type="caution">
    <text evidence="2">The sequence shown here is derived from an EMBL/GenBank/DDBJ whole genome shotgun (WGS) entry which is preliminary data.</text>
</comment>
<evidence type="ECO:0000259" key="1">
    <source>
        <dbReference type="Pfam" id="PF00144"/>
    </source>
</evidence>
<evidence type="ECO:0000313" key="3">
    <source>
        <dbReference type="Proteomes" id="UP001165366"/>
    </source>
</evidence>
<evidence type="ECO:0000313" key="2">
    <source>
        <dbReference type="EMBL" id="MCG2590915.1"/>
    </source>
</evidence>
<name>A0ABS9KJ81_9BACT</name>
<proteinExistence type="predicted"/>
<feature type="domain" description="Beta-lactamase-related" evidence="1">
    <location>
        <begin position="51"/>
        <end position="337"/>
    </location>
</feature>
<reference evidence="2" key="2">
    <citation type="submission" date="2024-05" db="EMBL/GenBank/DDBJ databases">
        <title>Rhodohalobacter halophilus gen. nov., sp. nov., a moderately halophilic member of the family Balneolaceae.</title>
        <authorList>
            <person name="Xia J."/>
        </authorList>
    </citation>
    <scope>NUCLEOTIDE SEQUENCE</scope>
    <source>
        <strain evidence="2">WB101</strain>
    </source>
</reference>